<dbReference type="InterPro" id="IPR050650">
    <property type="entry name" value="Type-II_Cytokine-TF_Rcpt"/>
</dbReference>
<dbReference type="SUPFAM" id="SSF49265">
    <property type="entry name" value="Fibronectin type III"/>
    <property type="match status" value="1"/>
</dbReference>
<dbReference type="Proteomes" id="UP000824782">
    <property type="component" value="Unassembled WGS sequence"/>
</dbReference>
<organism evidence="1 2">
    <name type="scientific">Engystomops pustulosus</name>
    <name type="common">Tungara frog</name>
    <name type="synonym">Physalaemus pustulosus</name>
    <dbReference type="NCBI Taxonomy" id="76066"/>
    <lineage>
        <taxon>Eukaryota</taxon>
        <taxon>Metazoa</taxon>
        <taxon>Chordata</taxon>
        <taxon>Craniata</taxon>
        <taxon>Vertebrata</taxon>
        <taxon>Euteleostomi</taxon>
        <taxon>Amphibia</taxon>
        <taxon>Batrachia</taxon>
        <taxon>Anura</taxon>
        <taxon>Neobatrachia</taxon>
        <taxon>Hyloidea</taxon>
        <taxon>Leptodactylidae</taxon>
        <taxon>Leiuperinae</taxon>
        <taxon>Engystomops</taxon>
    </lineage>
</organism>
<proteinExistence type="predicted"/>
<keyword evidence="2" id="KW-1185">Reference proteome</keyword>
<dbReference type="AlphaFoldDB" id="A0AAV6ZKL0"/>
<name>A0AAV6ZKL0_ENGPU</name>
<gene>
    <name evidence="1" type="ORF">GDO81_027284</name>
</gene>
<evidence type="ECO:0000313" key="2">
    <source>
        <dbReference type="Proteomes" id="UP000824782"/>
    </source>
</evidence>
<dbReference type="InterPro" id="IPR036116">
    <property type="entry name" value="FN3_sf"/>
</dbReference>
<dbReference type="GO" id="GO:0005886">
    <property type="term" value="C:plasma membrane"/>
    <property type="evidence" value="ECO:0007669"/>
    <property type="project" value="TreeGrafter"/>
</dbReference>
<dbReference type="EMBL" id="WNYA01000586">
    <property type="protein sequence ID" value="KAG8547860.1"/>
    <property type="molecule type" value="Genomic_DNA"/>
</dbReference>
<dbReference type="GO" id="GO:0004896">
    <property type="term" value="F:cytokine receptor activity"/>
    <property type="evidence" value="ECO:0007669"/>
    <property type="project" value="TreeGrafter"/>
</dbReference>
<accession>A0AAV6ZKL0</accession>
<evidence type="ECO:0000313" key="1">
    <source>
        <dbReference type="EMBL" id="KAG8547860.1"/>
    </source>
</evidence>
<comment type="caution">
    <text evidence="1">The sequence shown here is derived from an EMBL/GenBank/DDBJ whole genome shotgun (WGS) entry which is preliminary data.</text>
</comment>
<dbReference type="PANTHER" id="PTHR20859:SF46">
    <property type="entry name" value="INTERFERON GAMMA RECEPTOR 2"/>
    <property type="match status" value="1"/>
</dbReference>
<sequence>MCVNITETQCDFTDKIQPFWRGHYMVRAELGEQRSSWVQVSDFQASKHTKIGPVQSLVVQPHAKALTVDFSPPFPSEPPLRYLLYYWKEGAENKVRDWGLWC</sequence>
<dbReference type="InterPro" id="IPR013783">
    <property type="entry name" value="Ig-like_fold"/>
</dbReference>
<dbReference type="PANTHER" id="PTHR20859">
    <property type="entry name" value="INTERFERON/INTERLEUKIN RECEPTOR"/>
    <property type="match status" value="1"/>
</dbReference>
<protein>
    <submittedName>
        <fullName evidence="1">Uncharacterized protein</fullName>
    </submittedName>
</protein>
<dbReference type="Gene3D" id="2.60.40.10">
    <property type="entry name" value="Immunoglobulins"/>
    <property type="match status" value="1"/>
</dbReference>
<dbReference type="EMBL" id="WNYA01000586">
    <property type="protein sequence ID" value="KAG8547859.1"/>
    <property type="molecule type" value="Genomic_DNA"/>
</dbReference>
<reference evidence="1" key="1">
    <citation type="thesis" date="2020" institute="ProQuest LLC" country="789 East Eisenhower Parkway, Ann Arbor, MI, USA">
        <title>Comparative Genomics and Chromosome Evolution.</title>
        <authorList>
            <person name="Mudd A.B."/>
        </authorList>
    </citation>
    <scope>NUCLEOTIDE SEQUENCE</scope>
    <source>
        <strain evidence="1">237g6f4</strain>
        <tissue evidence="1">Blood</tissue>
    </source>
</reference>